<name>A0A840ZQK8_9HYPH</name>
<dbReference type="RefSeq" id="WP_183573370.1">
    <property type="nucleotide sequence ID" value="NZ_JACHOP010000030.1"/>
</dbReference>
<accession>A0A840ZQK8</accession>
<protein>
    <submittedName>
        <fullName evidence="1">Uncharacterized protein</fullName>
    </submittedName>
</protein>
<dbReference type="AlphaFoldDB" id="A0A840ZQK8"/>
<dbReference type="EMBL" id="JACHOP010000030">
    <property type="protein sequence ID" value="MBB5759886.1"/>
    <property type="molecule type" value="Genomic_DNA"/>
</dbReference>
<evidence type="ECO:0000313" key="1">
    <source>
        <dbReference type="EMBL" id="MBB5759886.1"/>
    </source>
</evidence>
<gene>
    <name evidence="1" type="ORF">HNR00_004623</name>
</gene>
<dbReference type="Proteomes" id="UP000583454">
    <property type="component" value="Unassembled WGS sequence"/>
</dbReference>
<proteinExistence type="predicted"/>
<organism evidence="1 2">
    <name type="scientific">Methylorubrum rhodinum</name>
    <dbReference type="NCBI Taxonomy" id="29428"/>
    <lineage>
        <taxon>Bacteria</taxon>
        <taxon>Pseudomonadati</taxon>
        <taxon>Pseudomonadota</taxon>
        <taxon>Alphaproteobacteria</taxon>
        <taxon>Hyphomicrobiales</taxon>
        <taxon>Methylobacteriaceae</taxon>
        <taxon>Methylorubrum</taxon>
    </lineage>
</organism>
<sequence>MPVHDGYTDADLARFCWSPGLYTGRCRDCRERALGEKRFQRCRTCAVAALRAVEAYPPSPTDASAPVTRFAVRDAASGLLFCNHSMHPARKSWDGLATAQVYLKREAAEATAQQARQSWAQLRPYHPTLYPERLEPEVVEVELRVVA</sequence>
<reference evidence="1 2" key="1">
    <citation type="submission" date="2020-08" db="EMBL/GenBank/DDBJ databases">
        <title>Genomic Encyclopedia of Type Strains, Phase IV (KMG-IV): sequencing the most valuable type-strain genomes for metagenomic binning, comparative biology and taxonomic classification.</title>
        <authorList>
            <person name="Goeker M."/>
        </authorList>
    </citation>
    <scope>NUCLEOTIDE SEQUENCE [LARGE SCALE GENOMIC DNA]</scope>
    <source>
        <strain evidence="1 2">DSM 2163</strain>
    </source>
</reference>
<keyword evidence="2" id="KW-1185">Reference proteome</keyword>
<comment type="caution">
    <text evidence="1">The sequence shown here is derived from an EMBL/GenBank/DDBJ whole genome shotgun (WGS) entry which is preliminary data.</text>
</comment>
<evidence type="ECO:0000313" key="2">
    <source>
        <dbReference type="Proteomes" id="UP000583454"/>
    </source>
</evidence>